<organism evidence="1 2">
    <name type="scientific">Dreissena polymorpha</name>
    <name type="common">Zebra mussel</name>
    <name type="synonym">Mytilus polymorpha</name>
    <dbReference type="NCBI Taxonomy" id="45954"/>
    <lineage>
        <taxon>Eukaryota</taxon>
        <taxon>Metazoa</taxon>
        <taxon>Spiralia</taxon>
        <taxon>Lophotrochozoa</taxon>
        <taxon>Mollusca</taxon>
        <taxon>Bivalvia</taxon>
        <taxon>Autobranchia</taxon>
        <taxon>Heteroconchia</taxon>
        <taxon>Euheterodonta</taxon>
        <taxon>Imparidentia</taxon>
        <taxon>Neoheterodontei</taxon>
        <taxon>Myida</taxon>
        <taxon>Dreissenoidea</taxon>
        <taxon>Dreissenidae</taxon>
        <taxon>Dreissena</taxon>
    </lineage>
</organism>
<reference evidence="1" key="1">
    <citation type="journal article" date="2019" name="bioRxiv">
        <title>The Genome of the Zebra Mussel, Dreissena polymorpha: A Resource for Invasive Species Research.</title>
        <authorList>
            <person name="McCartney M.A."/>
            <person name="Auch B."/>
            <person name="Kono T."/>
            <person name="Mallez S."/>
            <person name="Zhang Y."/>
            <person name="Obille A."/>
            <person name="Becker A."/>
            <person name="Abrahante J.E."/>
            <person name="Garbe J."/>
            <person name="Badalamenti J.P."/>
            <person name="Herman A."/>
            <person name="Mangelson H."/>
            <person name="Liachko I."/>
            <person name="Sullivan S."/>
            <person name="Sone E.D."/>
            <person name="Koren S."/>
            <person name="Silverstein K.A.T."/>
            <person name="Beckman K.B."/>
            <person name="Gohl D.M."/>
        </authorList>
    </citation>
    <scope>NUCLEOTIDE SEQUENCE</scope>
    <source>
        <strain evidence="1">Duluth1</strain>
        <tissue evidence="1">Whole animal</tissue>
    </source>
</reference>
<gene>
    <name evidence="1" type="ORF">DPMN_067742</name>
</gene>
<reference evidence="1" key="2">
    <citation type="submission" date="2020-11" db="EMBL/GenBank/DDBJ databases">
        <authorList>
            <person name="McCartney M.A."/>
            <person name="Auch B."/>
            <person name="Kono T."/>
            <person name="Mallez S."/>
            <person name="Becker A."/>
            <person name="Gohl D.M."/>
            <person name="Silverstein K.A.T."/>
            <person name="Koren S."/>
            <person name="Bechman K.B."/>
            <person name="Herman A."/>
            <person name="Abrahante J.E."/>
            <person name="Garbe J."/>
        </authorList>
    </citation>
    <scope>NUCLEOTIDE SEQUENCE</scope>
    <source>
        <strain evidence="1">Duluth1</strain>
        <tissue evidence="1">Whole animal</tissue>
    </source>
</reference>
<evidence type="ECO:0000313" key="2">
    <source>
        <dbReference type="Proteomes" id="UP000828390"/>
    </source>
</evidence>
<protein>
    <submittedName>
        <fullName evidence="1">Uncharacterized protein</fullName>
    </submittedName>
</protein>
<name>A0A9D3Z0A1_DREPO</name>
<dbReference type="AlphaFoldDB" id="A0A9D3Z0A1"/>
<sequence length="74" mass="8458">MEIGHMRDYRVMDKDGRSCMYVIETVETYVSGNRETRKNTTITLQSVMRSPWLQTVNCIIKNAIITPPGAVSYS</sequence>
<keyword evidence="2" id="KW-1185">Reference proteome</keyword>
<comment type="caution">
    <text evidence="1">The sequence shown here is derived from an EMBL/GenBank/DDBJ whole genome shotgun (WGS) entry which is preliminary data.</text>
</comment>
<dbReference type="EMBL" id="JAIWYP010000014">
    <property type="protein sequence ID" value="KAH3708295.1"/>
    <property type="molecule type" value="Genomic_DNA"/>
</dbReference>
<dbReference type="Proteomes" id="UP000828390">
    <property type="component" value="Unassembled WGS sequence"/>
</dbReference>
<evidence type="ECO:0000313" key="1">
    <source>
        <dbReference type="EMBL" id="KAH3708295.1"/>
    </source>
</evidence>
<accession>A0A9D3Z0A1</accession>
<proteinExistence type="predicted"/>